<name>A0A975GG09_9BACT</name>
<evidence type="ECO:0000256" key="2">
    <source>
        <dbReference type="ARBA" id="ARBA00022747"/>
    </source>
</evidence>
<evidence type="ECO:0000259" key="5">
    <source>
        <dbReference type="Pfam" id="PF01420"/>
    </source>
</evidence>
<protein>
    <submittedName>
        <fullName evidence="6">Restriction endonuclease, type I</fullName>
    </submittedName>
</protein>
<keyword evidence="6" id="KW-0540">Nuclease</keyword>
<dbReference type="SUPFAM" id="SSF116734">
    <property type="entry name" value="DNA methylase specificity domain"/>
    <property type="match status" value="2"/>
</dbReference>
<dbReference type="GO" id="GO:0009307">
    <property type="term" value="P:DNA restriction-modification system"/>
    <property type="evidence" value="ECO:0007669"/>
    <property type="project" value="UniProtKB-KW"/>
</dbReference>
<dbReference type="Proteomes" id="UP000663720">
    <property type="component" value="Chromosome"/>
</dbReference>
<evidence type="ECO:0000313" key="6">
    <source>
        <dbReference type="EMBL" id="QTA79798.1"/>
    </source>
</evidence>
<keyword evidence="2" id="KW-0680">Restriction system</keyword>
<proteinExistence type="inferred from homology"/>
<dbReference type="CDD" id="cd17293">
    <property type="entry name" value="RMtype1_S_Ppo21ORF8840P_TRD1-CR1_like"/>
    <property type="match status" value="1"/>
</dbReference>
<keyword evidence="6" id="KW-0255">Endonuclease</keyword>
<dbReference type="KEGG" id="dli:dnl_20780"/>
<dbReference type="GO" id="GO:0004519">
    <property type="term" value="F:endonuclease activity"/>
    <property type="evidence" value="ECO:0007669"/>
    <property type="project" value="UniProtKB-KW"/>
</dbReference>
<dbReference type="Gene3D" id="3.90.220.20">
    <property type="entry name" value="DNA methylase specificity domains"/>
    <property type="match status" value="2"/>
</dbReference>
<organism evidence="6 7">
    <name type="scientific">Desulfonema limicola</name>
    <dbReference type="NCBI Taxonomy" id="45656"/>
    <lineage>
        <taxon>Bacteria</taxon>
        <taxon>Pseudomonadati</taxon>
        <taxon>Thermodesulfobacteriota</taxon>
        <taxon>Desulfobacteria</taxon>
        <taxon>Desulfobacterales</taxon>
        <taxon>Desulfococcaceae</taxon>
        <taxon>Desulfonema</taxon>
    </lineage>
</organism>
<evidence type="ECO:0000256" key="1">
    <source>
        <dbReference type="ARBA" id="ARBA00010923"/>
    </source>
</evidence>
<accession>A0A975GG09</accession>
<dbReference type="InterPro" id="IPR051212">
    <property type="entry name" value="Type-I_RE_S_subunit"/>
</dbReference>
<evidence type="ECO:0000313" key="7">
    <source>
        <dbReference type="Proteomes" id="UP000663720"/>
    </source>
</evidence>
<keyword evidence="6" id="KW-0378">Hydrolase</keyword>
<dbReference type="Pfam" id="PF01420">
    <property type="entry name" value="Methylase_S"/>
    <property type="match status" value="1"/>
</dbReference>
<feature type="domain" description="Type I restriction modification DNA specificity" evidence="5">
    <location>
        <begin position="175"/>
        <end position="348"/>
    </location>
</feature>
<keyword evidence="7" id="KW-1185">Reference proteome</keyword>
<dbReference type="AlphaFoldDB" id="A0A975GG09"/>
<comment type="similarity">
    <text evidence="1">Belongs to the type-I restriction system S methylase family.</text>
</comment>
<keyword evidence="4" id="KW-0175">Coiled coil</keyword>
<evidence type="ECO:0000256" key="4">
    <source>
        <dbReference type="SAM" id="Coils"/>
    </source>
</evidence>
<evidence type="ECO:0000256" key="3">
    <source>
        <dbReference type="ARBA" id="ARBA00023125"/>
    </source>
</evidence>
<dbReference type="GO" id="GO:0003677">
    <property type="term" value="F:DNA binding"/>
    <property type="evidence" value="ECO:0007669"/>
    <property type="project" value="UniProtKB-KW"/>
</dbReference>
<keyword evidence="3" id="KW-0238">DNA-binding</keyword>
<dbReference type="PANTHER" id="PTHR43140:SF1">
    <property type="entry name" value="TYPE I RESTRICTION ENZYME ECOKI SPECIFICITY SUBUNIT"/>
    <property type="match status" value="1"/>
</dbReference>
<reference evidence="6" key="1">
    <citation type="journal article" date="2021" name="Microb. Physiol.">
        <title>Proteogenomic Insights into the Physiology of Marine, Sulfate-Reducing, Filamentous Desulfonema limicola and Desulfonema magnum.</title>
        <authorList>
            <person name="Schnaars V."/>
            <person name="Wohlbrand L."/>
            <person name="Scheve S."/>
            <person name="Hinrichs C."/>
            <person name="Reinhardt R."/>
            <person name="Rabus R."/>
        </authorList>
    </citation>
    <scope>NUCLEOTIDE SEQUENCE</scope>
    <source>
        <strain evidence="6">5ac10</strain>
    </source>
</reference>
<sequence>MDYVQPTNYIIKITNYNDSYKIPVLTPGKTFIKGYTNETKGIFSELPVIIFDDFTTASKYVNFKFKVKSSAMKILVPTSDYVNVKLTYYFMQVLQEINNTHKRYWISIYSKKLIPIAPLPEQRAIVSKIDQLFSELDNGIANLKAAKDKLEIYRQAVLKKAFEGGFIEKSKRSKDNWKKVKVKELGIISTGTTPSKKNKNYYLSRDFPFYKPTDLNAGKNVNTSIDALSEFGIKACRYVPPNSILVTCIGATIGKTGLIKNGGGFNQQINAIAPFEKYNPEFIYYQAISFQFQEQIKNNASATTLPILNKGKFLNLEMIICSKEEQHQIVQEIETRLSVCDNLLTTIEYSLEKSEALRQSILKQAFEGRLLSEKELDTCKQQPDWEPAEELLKRIKNENKQKKSKEKPKA</sequence>
<gene>
    <name evidence="6" type="ORF">dnl_20780</name>
</gene>
<dbReference type="InterPro" id="IPR044946">
    <property type="entry name" value="Restrct_endonuc_typeI_TRD_sf"/>
</dbReference>
<dbReference type="REBASE" id="468765">
    <property type="entry name" value="S.Dli5ac10ORF20790P"/>
</dbReference>
<dbReference type="InterPro" id="IPR000055">
    <property type="entry name" value="Restrct_endonuc_typeI_TRD"/>
</dbReference>
<dbReference type="EMBL" id="CP061799">
    <property type="protein sequence ID" value="QTA79798.1"/>
    <property type="molecule type" value="Genomic_DNA"/>
</dbReference>
<feature type="coiled-coil region" evidence="4">
    <location>
        <begin position="129"/>
        <end position="156"/>
    </location>
</feature>
<dbReference type="PANTHER" id="PTHR43140">
    <property type="entry name" value="TYPE-1 RESTRICTION ENZYME ECOKI SPECIFICITY PROTEIN"/>
    <property type="match status" value="1"/>
</dbReference>